<dbReference type="AlphaFoldDB" id="A0A1F6M9W1"/>
<evidence type="ECO:0000256" key="5">
    <source>
        <dbReference type="ARBA" id="ARBA00022741"/>
    </source>
</evidence>
<dbReference type="SMART" id="SM00382">
    <property type="entry name" value="AAA"/>
    <property type="match status" value="1"/>
</dbReference>
<dbReference type="GO" id="GO:0005524">
    <property type="term" value="F:ATP binding"/>
    <property type="evidence" value="ECO:0007669"/>
    <property type="project" value="UniProtKB-UniRule"/>
</dbReference>
<evidence type="ECO:0000256" key="4">
    <source>
        <dbReference type="ARBA" id="ARBA00022618"/>
    </source>
</evidence>
<comment type="subunit">
    <text evidence="9">Homodimer. Forms a membrane-associated complex with FtsX.</text>
</comment>
<dbReference type="PROSITE" id="PS50893">
    <property type="entry name" value="ABC_TRANSPORTER_2"/>
    <property type="match status" value="1"/>
</dbReference>
<evidence type="ECO:0000256" key="7">
    <source>
        <dbReference type="ARBA" id="ARBA00023136"/>
    </source>
</evidence>
<gene>
    <name evidence="9" type="primary">ftsE</name>
    <name evidence="11" type="ORF">A3D53_03655</name>
</gene>
<organism evidence="11 12">
    <name type="scientific">Candidatus Magasanikbacteria bacterium RIFCSPHIGHO2_02_FULL_45_10</name>
    <dbReference type="NCBI Taxonomy" id="1798679"/>
    <lineage>
        <taxon>Bacteria</taxon>
        <taxon>Candidatus Magasanikiibacteriota</taxon>
    </lineage>
</organism>
<evidence type="ECO:0000256" key="6">
    <source>
        <dbReference type="ARBA" id="ARBA00022840"/>
    </source>
</evidence>
<dbReference type="GO" id="GO:0022857">
    <property type="term" value="F:transmembrane transporter activity"/>
    <property type="evidence" value="ECO:0007669"/>
    <property type="project" value="TreeGrafter"/>
</dbReference>
<dbReference type="PANTHER" id="PTHR24220">
    <property type="entry name" value="IMPORT ATP-BINDING PROTEIN"/>
    <property type="match status" value="1"/>
</dbReference>
<dbReference type="SUPFAM" id="SSF52540">
    <property type="entry name" value="P-loop containing nucleoside triphosphate hydrolases"/>
    <property type="match status" value="1"/>
</dbReference>
<evidence type="ECO:0000259" key="10">
    <source>
        <dbReference type="PROSITE" id="PS50893"/>
    </source>
</evidence>
<dbReference type="InterPro" id="IPR027417">
    <property type="entry name" value="P-loop_NTPase"/>
</dbReference>
<comment type="function">
    <text evidence="9">Part of the ABC transporter FtsEX involved in cellular division.</text>
</comment>
<dbReference type="GO" id="GO:0051301">
    <property type="term" value="P:cell division"/>
    <property type="evidence" value="ECO:0007669"/>
    <property type="project" value="UniProtKB-UniRule"/>
</dbReference>
<accession>A0A1F6M9W1</accession>
<dbReference type="InterPro" id="IPR003593">
    <property type="entry name" value="AAA+_ATPase"/>
</dbReference>
<keyword evidence="6 9" id="KW-0067">ATP-binding</keyword>
<dbReference type="EMBL" id="MFQA01000046">
    <property type="protein sequence ID" value="OGH68360.1"/>
    <property type="molecule type" value="Genomic_DNA"/>
</dbReference>
<feature type="domain" description="ABC transporter" evidence="10">
    <location>
        <begin position="4"/>
        <end position="228"/>
    </location>
</feature>
<dbReference type="GO" id="GO:0016887">
    <property type="term" value="F:ATP hydrolysis activity"/>
    <property type="evidence" value="ECO:0007669"/>
    <property type="project" value="InterPro"/>
</dbReference>
<dbReference type="InterPro" id="IPR003439">
    <property type="entry name" value="ABC_transporter-like_ATP-bd"/>
</dbReference>
<keyword evidence="5 9" id="KW-0547">Nucleotide-binding</keyword>
<dbReference type="Gene3D" id="3.40.50.300">
    <property type="entry name" value="P-loop containing nucleotide triphosphate hydrolases"/>
    <property type="match status" value="1"/>
</dbReference>
<comment type="similarity">
    <text evidence="1 9">Belongs to the ABC transporter superfamily.</text>
</comment>
<dbReference type="InterPro" id="IPR017871">
    <property type="entry name" value="ABC_transporter-like_CS"/>
</dbReference>
<dbReference type="Proteomes" id="UP000176413">
    <property type="component" value="Unassembled WGS sequence"/>
</dbReference>
<comment type="caution">
    <text evidence="11">The sequence shown here is derived from an EMBL/GenBank/DDBJ whole genome shotgun (WGS) entry which is preliminary data.</text>
</comment>
<keyword evidence="3 9" id="KW-1003">Cell membrane</keyword>
<keyword evidence="8 9" id="KW-0131">Cell cycle</keyword>
<keyword evidence="7 9" id="KW-0472">Membrane</keyword>
<sequence>MFMIKLHSVTKYYTPTAPVLKDINLAIKPGEFVSIVGQSGAGKTTLVRLLIAEERPTRGRIEIGDWDITDIKSSVVPYLRRQIGVIFHDFKLLPKKTVMENVSFALEVAGETSSRIRQVVPQVLHIVGLGNKADRYPNQLSGGEQQRVVIARSLVHRPKMLIADEPTGNLDAINTDEIIEILKKINEFGTTILLVTHNREVVNRLRRRVITLADGQIVSDEQTGKYII</sequence>
<dbReference type="InterPro" id="IPR015854">
    <property type="entry name" value="ABC_transpr_LolD-like"/>
</dbReference>
<reference evidence="11 12" key="1">
    <citation type="journal article" date="2016" name="Nat. Commun.">
        <title>Thousands of microbial genomes shed light on interconnected biogeochemical processes in an aquifer system.</title>
        <authorList>
            <person name="Anantharaman K."/>
            <person name="Brown C.T."/>
            <person name="Hug L.A."/>
            <person name="Sharon I."/>
            <person name="Castelle C.J."/>
            <person name="Probst A.J."/>
            <person name="Thomas B.C."/>
            <person name="Singh A."/>
            <person name="Wilkins M.J."/>
            <person name="Karaoz U."/>
            <person name="Brodie E.L."/>
            <person name="Williams K.H."/>
            <person name="Hubbard S.S."/>
            <person name="Banfield J.F."/>
        </authorList>
    </citation>
    <scope>NUCLEOTIDE SEQUENCE [LARGE SCALE GENOMIC DNA]</scope>
</reference>
<comment type="subcellular location">
    <subcellularLocation>
        <location evidence="9">Cell membrane</location>
        <topology evidence="9">Peripheral membrane protein</topology>
        <orientation evidence="9">Cytoplasmic side</orientation>
    </subcellularLocation>
</comment>
<name>A0A1F6M9W1_9BACT</name>
<dbReference type="InterPro" id="IPR005286">
    <property type="entry name" value="Cell_div_FtsE"/>
</dbReference>
<proteinExistence type="inferred from homology"/>
<dbReference type="GO" id="GO:0005886">
    <property type="term" value="C:plasma membrane"/>
    <property type="evidence" value="ECO:0007669"/>
    <property type="project" value="UniProtKB-SubCell"/>
</dbReference>
<evidence type="ECO:0000256" key="8">
    <source>
        <dbReference type="ARBA" id="ARBA00023306"/>
    </source>
</evidence>
<dbReference type="FunFam" id="3.40.50.300:FF:000056">
    <property type="entry name" value="Cell division ATP-binding protein FtsE"/>
    <property type="match status" value="1"/>
</dbReference>
<keyword evidence="4 9" id="KW-0132">Cell division</keyword>
<dbReference type="PANTHER" id="PTHR24220:SF470">
    <property type="entry name" value="CELL DIVISION ATP-BINDING PROTEIN FTSE"/>
    <property type="match status" value="1"/>
</dbReference>
<evidence type="ECO:0000256" key="9">
    <source>
        <dbReference type="RuleBase" id="RU365094"/>
    </source>
</evidence>
<evidence type="ECO:0000313" key="12">
    <source>
        <dbReference type="Proteomes" id="UP000176413"/>
    </source>
</evidence>
<evidence type="ECO:0000313" key="11">
    <source>
        <dbReference type="EMBL" id="OGH68360.1"/>
    </source>
</evidence>
<evidence type="ECO:0000256" key="2">
    <source>
        <dbReference type="ARBA" id="ARBA00020019"/>
    </source>
</evidence>
<dbReference type="PROSITE" id="PS00211">
    <property type="entry name" value="ABC_TRANSPORTER_1"/>
    <property type="match status" value="1"/>
</dbReference>
<dbReference type="Pfam" id="PF00005">
    <property type="entry name" value="ABC_tran"/>
    <property type="match status" value="1"/>
</dbReference>
<evidence type="ECO:0000256" key="1">
    <source>
        <dbReference type="ARBA" id="ARBA00005417"/>
    </source>
</evidence>
<dbReference type="NCBIfam" id="TIGR02673">
    <property type="entry name" value="FtsE"/>
    <property type="match status" value="1"/>
</dbReference>
<protein>
    <recommendedName>
        <fullName evidence="2 9">Cell division ATP-binding protein FtsE</fullName>
    </recommendedName>
</protein>
<evidence type="ECO:0000256" key="3">
    <source>
        <dbReference type="ARBA" id="ARBA00022475"/>
    </source>
</evidence>